<evidence type="ECO:0000256" key="1">
    <source>
        <dbReference type="SAM" id="Phobius"/>
    </source>
</evidence>
<accession>A0A178Y5G1</accession>
<keyword evidence="1" id="KW-1133">Transmembrane helix</keyword>
<dbReference type="Proteomes" id="UP000094025">
    <property type="component" value="Unassembled WGS sequence"/>
</dbReference>
<name>A0A178Y5G1_9HYPH</name>
<dbReference type="Gene3D" id="2.40.70.10">
    <property type="entry name" value="Acid Proteases"/>
    <property type="match status" value="1"/>
</dbReference>
<comment type="caution">
    <text evidence="2">The sequence shown here is derived from an EMBL/GenBank/DDBJ whole genome shotgun (WGS) entry which is preliminary data.</text>
</comment>
<feature type="transmembrane region" description="Helical" evidence="1">
    <location>
        <begin position="35"/>
        <end position="54"/>
    </location>
</feature>
<dbReference type="RefSeq" id="WP_064240508.1">
    <property type="nucleotide sequence ID" value="NZ_LPUX01000050.1"/>
</dbReference>
<proteinExistence type="predicted"/>
<dbReference type="SUPFAM" id="SSF50630">
    <property type="entry name" value="Acid proteases"/>
    <property type="match status" value="1"/>
</dbReference>
<evidence type="ECO:0000313" key="2">
    <source>
        <dbReference type="EMBL" id="OAP42671.1"/>
    </source>
</evidence>
<dbReference type="InterPro" id="IPR011969">
    <property type="entry name" value="Clan_AA_Asp_peptidase_C"/>
</dbReference>
<dbReference type="PROSITE" id="PS00141">
    <property type="entry name" value="ASP_PROTEASE"/>
    <property type="match status" value="1"/>
</dbReference>
<protein>
    <submittedName>
        <fullName evidence="2">Aspartic protease</fullName>
    </submittedName>
</protein>
<dbReference type="CDD" id="cd05483">
    <property type="entry name" value="retropepsin_like_bacteria"/>
    <property type="match status" value="1"/>
</dbReference>
<keyword evidence="3" id="KW-1185">Reference proteome</keyword>
<organism evidence="2 3">
    <name type="scientific">Sinorhizobium glycinis</name>
    <dbReference type="NCBI Taxonomy" id="1472378"/>
    <lineage>
        <taxon>Bacteria</taxon>
        <taxon>Pseudomonadati</taxon>
        <taxon>Pseudomonadota</taxon>
        <taxon>Alphaproteobacteria</taxon>
        <taxon>Hyphomicrobiales</taxon>
        <taxon>Rhizobiaceae</taxon>
        <taxon>Sinorhizobium/Ensifer group</taxon>
        <taxon>Sinorhizobium</taxon>
    </lineage>
</organism>
<gene>
    <name evidence="2" type="ORF">AU381_15995</name>
</gene>
<dbReference type="OrthoDB" id="7595324at2"/>
<dbReference type="InterPro" id="IPR021109">
    <property type="entry name" value="Peptidase_aspartic_dom_sf"/>
</dbReference>
<dbReference type="STRING" id="1472378.AU381_15995"/>
<dbReference type="InterPro" id="IPR001969">
    <property type="entry name" value="Aspartic_peptidase_AS"/>
</dbReference>
<feature type="transmembrane region" description="Helical" evidence="1">
    <location>
        <begin position="66"/>
        <end position="82"/>
    </location>
</feature>
<evidence type="ECO:0000313" key="3">
    <source>
        <dbReference type="Proteomes" id="UP000094025"/>
    </source>
</evidence>
<keyword evidence="1" id="KW-0472">Membrane</keyword>
<dbReference type="GO" id="GO:0004190">
    <property type="term" value="F:aspartic-type endopeptidase activity"/>
    <property type="evidence" value="ECO:0007669"/>
    <property type="project" value="InterPro"/>
</dbReference>
<dbReference type="InterPro" id="IPR034122">
    <property type="entry name" value="Retropepsin-like_bacterial"/>
</dbReference>
<sequence length="233" mass="25245">MNRLTLLLAILAIGLALLIFNHDSGQTFGMNNDDFGQLVSLAAIATLLAAGVLRSRRHFGESVRQIAIWLLIAVGLVSGYAYRVELQAFGDRVLSELMPGRTMVVTDSDGQPEVVLRKRLDGHFQADATINGQEVSMLVDTGASSIALTYEDAERIGLDPSKLGYTITVMTANGPALAAPVTLEEMAIGPIERRNIRGMVAAEGKLDRSLLGMSFLSTLDSLQMRTDELRLRD</sequence>
<keyword evidence="2" id="KW-0378">Hydrolase</keyword>
<keyword evidence="2" id="KW-0645">Protease</keyword>
<dbReference type="EMBL" id="LPUX01000050">
    <property type="protein sequence ID" value="OAP42671.1"/>
    <property type="molecule type" value="Genomic_DNA"/>
</dbReference>
<dbReference type="NCBIfam" id="TIGR02281">
    <property type="entry name" value="clan_AA_DTGA"/>
    <property type="match status" value="1"/>
</dbReference>
<reference evidence="2 3" key="1">
    <citation type="journal article" date="2016" name="Int. J. Syst. Evol. Microbiol.">
        <title>Ensifer glycinis sp. nov., an novel rhizobial species associated with Glycine spp.</title>
        <authorList>
            <person name="Yan H."/>
            <person name="Yan J."/>
            <person name="Sui X.H."/>
            <person name="Wang E.T."/>
            <person name="Chen W.X."/>
            <person name="Zhang X.X."/>
            <person name="Chen W.F."/>
        </authorList>
    </citation>
    <scope>NUCLEOTIDE SEQUENCE [LARGE SCALE GENOMIC DNA]</scope>
    <source>
        <strain evidence="2 3">CCBAU 23380</strain>
    </source>
</reference>
<keyword evidence="1" id="KW-0812">Transmembrane</keyword>
<dbReference type="GO" id="GO:0006508">
    <property type="term" value="P:proteolysis"/>
    <property type="evidence" value="ECO:0007669"/>
    <property type="project" value="UniProtKB-KW"/>
</dbReference>
<dbReference type="Pfam" id="PF13975">
    <property type="entry name" value="gag-asp_proteas"/>
    <property type="match status" value="1"/>
</dbReference>
<dbReference type="AlphaFoldDB" id="A0A178Y5G1"/>